<dbReference type="EMBL" id="WNDS01000001">
    <property type="protein sequence ID" value="KAF1016949.1"/>
    <property type="molecule type" value="Genomic_DNA"/>
</dbReference>
<dbReference type="PANTHER" id="PTHR32552">
    <property type="entry name" value="FERRICHROME IRON RECEPTOR-RELATED"/>
    <property type="match status" value="1"/>
</dbReference>
<dbReference type="Gene3D" id="2.170.130.10">
    <property type="entry name" value="TonB-dependent receptor, plug domain"/>
    <property type="match status" value="1"/>
</dbReference>
<evidence type="ECO:0000256" key="8">
    <source>
        <dbReference type="PROSITE-ProRule" id="PRU01360"/>
    </source>
</evidence>
<evidence type="ECO:0000256" key="10">
    <source>
        <dbReference type="SAM" id="SignalP"/>
    </source>
</evidence>
<feature type="signal peptide" evidence="10">
    <location>
        <begin position="1"/>
        <end position="44"/>
    </location>
</feature>
<evidence type="ECO:0000256" key="9">
    <source>
        <dbReference type="RuleBase" id="RU003357"/>
    </source>
</evidence>
<dbReference type="Pfam" id="PF07715">
    <property type="entry name" value="Plug"/>
    <property type="match status" value="1"/>
</dbReference>
<keyword evidence="6 8" id="KW-0472">Membrane</keyword>
<evidence type="ECO:0000256" key="6">
    <source>
        <dbReference type="ARBA" id="ARBA00023136"/>
    </source>
</evidence>
<dbReference type="InterPro" id="IPR036942">
    <property type="entry name" value="Beta-barrel_TonB_sf"/>
</dbReference>
<dbReference type="InterPro" id="IPR012910">
    <property type="entry name" value="Plug_dom"/>
</dbReference>
<evidence type="ECO:0000256" key="4">
    <source>
        <dbReference type="ARBA" id="ARBA00022692"/>
    </source>
</evidence>
<comment type="caution">
    <text evidence="13">The sequence shown here is derived from an EMBL/GenBank/DDBJ whole genome shotgun (WGS) entry which is preliminary data.</text>
</comment>
<dbReference type="InterPro" id="IPR000531">
    <property type="entry name" value="Beta-barrel_TonB"/>
</dbReference>
<dbReference type="Pfam" id="PF00593">
    <property type="entry name" value="TonB_dep_Rec_b-barrel"/>
    <property type="match status" value="1"/>
</dbReference>
<feature type="chain" id="PRO_5030574283" evidence="10">
    <location>
        <begin position="45"/>
        <end position="565"/>
    </location>
</feature>
<organism evidence="13 14">
    <name type="scientific">Stenotrophomonas maltophilia</name>
    <name type="common">Pseudomonas maltophilia</name>
    <name type="synonym">Xanthomonas maltophilia</name>
    <dbReference type="NCBI Taxonomy" id="40324"/>
    <lineage>
        <taxon>Bacteria</taxon>
        <taxon>Pseudomonadati</taxon>
        <taxon>Pseudomonadota</taxon>
        <taxon>Gammaproteobacteria</taxon>
        <taxon>Lysobacterales</taxon>
        <taxon>Lysobacteraceae</taxon>
        <taxon>Stenotrophomonas</taxon>
        <taxon>Stenotrophomonas maltophilia group</taxon>
    </lineage>
</organism>
<keyword evidence="7 8" id="KW-0998">Cell outer membrane</keyword>
<evidence type="ECO:0000256" key="7">
    <source>
        <dbReference type="ARBA" id="ARBA00023237"/>
    </source>
</evidence>
<dbReference type="PANTHER" id="PTHR32552:SF84">
    <property type="entry name" value="TONB-DEPENDENT RECEPTOR-RELATED"/>
    <property type="match status" value="1"/>
</dbReference>
<evidence type="ECO:0000256" key="1">
    <source>
        <dbReference type="ARBA" id="ARBA00004571"/>
    </source>
</evidence>
<evidence type="ECO:0000259" key="12">
    <source>
        <dbReference type="Pfam" id="PF07715"/>
    </source>
</evidence>
<proteinExistence type="inferred from homology"/>
<evidence type="ECO:0000259" key="11">
    <source>
        <dbReference type="Pfam" id="PF00593"/>
    </source>
</evidence>
<sequence length="565" mass="60963">MRPRPRGGCLPAVNTMSRRIAAARPAGTLSALACALASIVSAHAADDPLRTLDTVRVVDSRPGTLGLATSTGSSLGLDALQTPASLTVVTRAQLEARGDASVNDAISRAGAISAMPHPGNGLSALSSRGFTDSASVMRLYDGLRQYGGVGVTFPFDTWSIERIEVLRGPASVLYGDGAIGGVVNIVPKKPGRGAIENEVQLTVGSEDTARLGVGSGGALSPTLAYRVDASGNYSGGWVDRGRSADATFSGALLWQPRSDLQFTLTHAEGYQAPMRYFGTPLVDGQQRDALRHRNYNVADSMIRFRDRWSELDAVWTPNDAVEWRTRLYQIDSHRDWRNAERYVYNPRSGLIDRSDNTEITHTQDQTGLTSTLRVKQRLWGLDTALAVGLDANRAHFTHTNNTYTGSSGPVDPYAPVPGDFISAAPNIPRYRNSAEQLALFAEDQLALSERWSVLGGLRHDRATIERTDLVSGQQALSKRYSSTGWRAGTVFVVTPGVSVYAQYSQAADPVSRLLMISPANGVFDLSKGRQVEVGVKQAFDSGEWTLAAYRIRKTGLLSRDPLDPS</sequence>
<comment type="similarity">
    <text evidence="8 9">Belongs to the TonB-dependent receptor family.</text>
</comment>
<keyword evidence="13" id="KW-0675">Receptor</keyword>
<dbReference type="AlphaFoldDB" id="A0A7V8JMZ7"/>
<comment type="subcellular location">
    <subcellularLocation>
        <location evidence="1 8">Cell outer membrane</location>
        <topology evidence="1 8">Multi-pass membrane protein</topology>
    </subcellularLocation>
</comment>
<evidence type="ECO:0000256" key="3">
    <source>
        <dbReference type="ARBA" id="ARBA00022452"/>
    </source>
</evidence>
<feature type="domain" description="TonB-dependent receptor-like beta-barrel" evidence="11">
    <location>
        <begin position="290"/>
        <end position="564"/>
    </location>
</feature>
<dbReference type="Gene3D" id="2.40.170.20">
    <property type="entry name" value="TonB-dependent receptor, beta-barrel domain"/>
    <property type="match status" value="1"/>
</dbReference>
<keyword evidence="2 8" id="KW-0813">Transport</keyword>
<dbReference type="SUPFAM" id="SSF56935">
    <property type="entry name" value="Porins"/>
    <property type="match status" value="1"/>
</dbReference>
<evidence type="ECO:0000313" key="13">
    <source>
        <dbReference type="EMBL" id="KAF1016949.1"/>
    </source>
</evidence>
<keyword evidence="10" id="KW-0732">Signal</keyword>
<dbReference type="InterPro" id="IPR039426">
    <property type="entry name" value="TonB-dep_rcpt-like"/>
</dbReference>
<evidence type="ECO:0000256" key="5">
    <source>
        <dbReference type="ARBA" id="ARBA00023077"/>
    </source>
</evidence>
<dbReference type="InterPro" id="IPR037066">
    <property type="entry name" value="Plug_dom_sf"/>
</dbReference>
<keyword evidence="4 8" id="KW-0812">Transmembrane</keyword>
<keyword evidence="3 8" id="KW-1134">Transmembrane beta strand</keyword>
<gene>
    <name evidence="13" type="primary">fhuA_1</name>
    <name evidence="13" type="ORF">GAK31_00208</name>
</gene>
<keyword evidence="5 9" id="KW-0798">TonB box</keyword>
<dbReference type="GO" id="GO:0009279">
    <property type="term" value="C:cell outer membrane"/>
    <property type="evidence" value="ECO:0007669"/>
    <property type="project" value="UniProtKB-SubCell"/>
</dbReference>
<dbReference type="PROSITE" id="PS52016">
    <property type="entry name" value="TONB_DEPENDENT_REC_3"/>
    <property type="match status" value="1"/>
</dbReference>
<name>A0A7V8JMZ7_STEMA</name>
<dbReference type="Proteomes" id="UP000487117">
    <property type="component" value="Unassembled WGS sequence"/>
</dbReference>
<reference evidence="14" key="1">
    <citation type="journal article" date="2020" name="MBio">
        <title>Horizontal gene transfer to a defensive symbiont with a reduced genome amongst a multipartite beetle microbiome.</title>
        <authorList>
            <person name="Waterworth S.C."/>
            <person name="Florez L.V."/>
            <person name="Rees E.R."/>
            <person name="Hertweck C."/>
            <person name="Kaltenpoth M."/>
            <person name="Kwan J.C."/>
        </authorList>
    </citation>
    <scope>NUCLEOTIDE SEQUENCE [LARGE SCALE GENOMIC DNA]</scope>
</reference>
<evidence type="ECO:0000313" key="14">
    <source>
        <dbReference type="Proteomes" id="UP000487117"/>
    </source>
</evidence>
<dbReference type="GO" id="GO:0015344">
    <property type="term" value="F:siderophore uptake transmembrane transporter activity"/>
    <property type="evidence" value="ECO:0007669"/>
    <property type="project" value="TreeGrafter"/>
</dbReference>
<protein>
    <submittedName>
        <fullName evidence="13">Ferrichrome outer membrane transporter/phage receptor</fullName>
    </submittedName>
</protein>
<feature type="domain" description="TonB-dependent receptor plug" evidence="12">
    <location>
        <begin position="80"/>
        <end position="182"/>
    </location>
</feature>
<evidence type="ECO:0000256" key="2">
    <source>
        <dbReference type="ARBA" id="ARBA00022448"/>
    </source>
</evidence>
<accession>A0A7V8JMZ7</accession>